<reference evidence="9 10" key="1">
    <citation type="submission" date="2019-12" db="EMBL/GenBank/DDBJ databases">
        <authorList>
            <person name="Scholz U."/>
            <person name="Mascher M."/>
            <person name="Fiebig A."/>
        </authorList>
    </citation>
    <scope>NUCLEOTIDE SEQUENCE</scope>
</reference>
<feature type="compositionally biased region" description="Basic residues" evidence="7">
    <location>
        <begin position="137"/>
        <end position="154"/>
    </location>
</feature>
<dbReference type="GO" id="GO:0005634">
    <property type="term" value="C:nucleus"/>
    <property type="evidence" value="ECO:0007669"/>
    <property type="project" value="UniProtKB-SubCell"/>
</dbReference>
<dbReference type="SMART" id="SM00774">
    <property type="entry name" value="WRKY"/>
    <property type="match status" value="1"/>
</dbReference>
<keyword evidence="4" id="KW-0804">Transcription</keyword>
<dbReference type="Gene3D" id="2.20.25.80">
    <property type="entry name" value="WRKY domain"/>
    <property type="match status" value="1"/>
</dbReference>
<dbReference type="EMBL" id="CACRZD030000001">
    <property type="protein sequence ID" value="CAA6653837.1"/>
    <property type="molecule type" value="Genomic_DNA"/>
</dbReference>
<accession>A0A7I8I855</accession>
<evidence type="ECO:0000256" key="1">
    <source>
        <dbReference type="ARBA" id="ARBA00004123"/>
    </source>
</evidence>
<feature type="region of interest" description="Disordered" evidence="7">
    <location>
        <begin position="396"/>
        <end position="415"/>
    </location>
</feature>
<dbReference type="AlphaFoldDB" id="A0A7I8I855"/>
<evidence type="ECO:0000256" key="3">
    <source>
        <dbReference type="ARBA" id="ARBA00023125"/>
    </source>
</evidence>
<keyword evidence="10" id="KW-1185">Reference proteome</keyword>
<dbReference type="GO" id="GO:0003700">
    <property type="term" value="F:DNA-binding transcription factor activity"/>
    <property type="evidence" value="ECO:0007669"/>
    <property type="project" value="InterPro"/>
</dbReference>
<evidence type="ECO:0000313" key="10">
    <source>
        <dbReference type="Proteomes" id="UP001189122"/>
    </source>
</evidence>
<dbReference type="EMBL" id="LR743588">
    <property type="protein sequence ID" value="CAA2614024.1"/>
    <property type="molecule type" value="Genomic_DNA"/>
</dbReference>
<evidence type="ECO:0000313" key="9">
    <source>
        <dbReference type="EMBL" id="CAA2614024.1"/>
    </source>
</evidence>
<proteinExistence type="predicted"/>
<dbReference type="Pfam" id="PF03106">
    <property type="entry name" value="WRKY"/>
    <property type="match status" value="1"/>
</dbReference>
<dbReference type="PANTHER" id="PTHR31429:SF59">
    <property type="entry name" value="WRKY TRANSCRIPTION FACTOR 47-RELATED"/>
    <property type="match status" value="1"/>
</dbReference>
<keyword evidence="3" id="KW-0238">DNA-binding</keyword>
<evidence type="ECO:0000259" key="8">
    <source>
        <dbReference type="PROSITE" id="PS50811"/>
    </source>
</evidence>
<evidence type="ECO:0000256" key="5">
    <source>
        <dbReference type="ARBA" id="ARBA00023242"/>
    </source>
</evidence>
<dbReference type="InterPro" id="IPR044810">
    <property type="entry name" value="WRKY_plant"/>
</dbReference>
<feature type="domain" description="WRKY" evidence="8">
    <location>
        <begin position="219"/>
        <end position="285"/>
    </location>
</feature>
<dbReference type="Proteomes" id="UP001189122">
    <property type="component" value="Unassembled WGS sequence"/>
</dbReference>
<name>A0A7I8I855_SPIIN</name>
<dbReference type="PROSITE" id="PS50811">
    <property type="entry name" value="WRKY"/>
    <property type="match status" value="1"/>
</dbReference>
<dbReference type="GO" id="GO:0043565">
    <property type="term" value="F:sequence-specific DNA binding"/>
    <property type="evidence" value="ECO:0007669"/>
    <property type="project" value="InterPro"/>
</dbReference>
<keyword evidence="6" id="KW-0175">Coiled coil</keyword>
<feature type="region of interest" description="Disordered" evidence="7">
    <location>
        <begin position="1"/>
        <end position="28"/>
    </location>
</feature>
<evidence type="ECO:0000256" key="7">
    <source>
        <dbReference type="SAM" id="MobiDB-lite"/>
    </source>
</evidence>
<organism evidence="9">
    <name type="scientific">Spirodela intermedia</name>
    <name type="common">Intermediate duckweed</name>
    <dbReference type="NCBI Taxonomy" id="51605"/>
    <lineage>
        <taxon>Eukaryota</taxon>
        <taxon>Viridiplantae</taxon>
        <taxon>Streptophyta</taxon>
        <taxon>Embryophyta</taxon>
        <taxon>Tracheophyta</taxon>
        <taxon>Spermatophyta</taxon>
        <taxon>Magnoliopsida</taxon>
        <taxon>Liliopsida</taxon>
        <taxon>Araceae</taxon>
        <taxon>Lemnoideae</taxon>
        <taxon>Spirodela</taxon>
    </lineage>
</organism>
<protein>
    <recommendedName>
        <fullName evidence="8">WRKY domain-containing protein</fullName>
    </recommendedName>
</protein>
<feature type="region of interest" description="Disordered" evidence="7">
    <location>
        <begin position="133"/>
        <end position="170"/>
    </location>
</feature>
<keyword evidence="2" id="KW-0805">Transcription regulation</keyword>
<comment type="subcellular location">
    <subcellularLocation>
        <location evidence="1">Nucleus</location>
    </subcellularLocation>
</comment>
<feature type="coiled-coil region" evidence="6">
    <location>
        <begin position="56"/>
        <end position="90"/>
    </location>
</feature>
<dbReference type="PANTHER" id="PTHR31429">
    <property type="entry name" value="WRKY TRANSCRIPTION FACTOR 36-RELATED"/>
    <property type="match status" value="1"/>
</dbReference>
<sequence length="415" mass="46164">MGDTGRSKEVDFLPRDGTAEIDSQRRRDAPWTNKRIRSVTRLHLRTVNYEIGGEERARSDLQLTTLQDELSRLSEENRRLKGMVEKVTKDYSALKCQFFLVKQQNTKENSQPKIGSLHEDFEDRKPLVAQARMIHSSVHRGKRRRRPLRRRRQRPSPSLTNSADTASKGHQLTAAKRHLSFDGLSYDALSENDKIPNVANDGAAEMRCRRARVCVRAVSEAPLISDGCQWRKYGQKMAKGNPCPRAYYRCTMAAGCPVRKQVQRSAEDRTILVTTYEGSHNHPLPPAAAAMASTTSAAAAMLLSGSSTSSETLPATGFYPPSYATTMATPLTRRALPTITLDLTQPPNGLMPFQHTPCLPQKRLEFLPAVQFDHQQSSIVETITSAITADPNFTASKGVPESPQIPQSCTTFSTN</sequence>
<evidence type="ECO:0000256" key="6">
    <source>
        <dbReference type="SAM" id="Coils"/>
    </source>
</evidence>
<feature type="compositionally biased region" description="Polar residues" evidence="7">
    <location>
        <begin position="404"/>
        <end position="415"/>
    </location>
</feature>
<dbReference type="SUPFAM" id="SSF118290">
    <property type="entry name" value="WRKY DNA-binding domain"/>
    <property type="match status" value="1"/>
</dbReference>
<gene>
    <name evidence="9" type="ORF">SI7747_01000427</name>
</gene>
<keyword evidence="5" id="KW-0539">Nucleus</keyword>
<evidence type="ECO:0000256" key="4">
    <source>
        <dbReference type="ARBA" id="ARBA00023163"/>
    </source>
</evidence>
<evidence type="ECO:0000256" key="2">
    <source>
        <dbReference type="ARBA" id="ARBA00023015"/>
    </source>
</evidence>
<feature type="compositionally biased region" description="Polar residues" evidence="7">
    <location>
        <begin position="155"/>
        <end position="170"/>
    </location>
</feature>
<dbReference type="FunFam" id="2.20.25.80:FF:000002">
    <property type="entry name" value="probable WRKY transcription factor 31"/>
    <property type="match status" value="1"/>
</dbReference>
<dbReference type="InterPro" id="IPR003657">
    <property type="entry name" value="WRKY_dom"/>
</dbReference>
<dbReference type="InterPro" id="IPR036576">
    <property type="entry name" value="WRKY_dom_sf"/>
</dbReference>